<accession>A0ABU2ZR13</accession>
<dbReference type="PANTHER" id="PTHR33992">
    <property type="entry name" value="RIBONUCLEASE P PROTEIN COMPONENT"/>
    <property type="match status" value="1"/>
</dbReference>
<evidence type="ECO:0000313" key="9">
    <source>
        <dbReference type="EMBL" id="MDT0594831.1"/>
    </source>
</evidence>
<keyword evidence="10" id="KW-1185">Reference proteome</keyword>
<dbReference type="EC" id="3.1.26.5" evidence="7 8"/>
<evidence type="ECO:0000256" key="6">
    <source>
        <dbReference type="ARBA" id="ARBA00022884"/>
    </source>
</evidence>
<dbReference type="GO" id="GO:0004526">
    <property type="term" value="F:ribonuclease P activity"/>
    <property type="evidence" value="ECO:0007669"/>
    <property type="project" value="UniProtKB-EC"/>
</dbReference>
<gene>
    <name evidence="7 9" type="primary">rnpA</name>
    <name evidence="9" type="ORF">RM552_08270</name>
</gene>
<dbReference type="EMBL" id="JAVRHX010000002">
    <property type="protein sequence ID" value="MDT0594831.1"/>
    <property type="molecule type" value="Genomic_DNA"/>
</dbReference>
<protein>
    <recommendedName>
        <fullName evidence="7 8">Ribonuclease P protein component</fullName>
        <shortName evidence="7">RNase P protein</shortName>
        <shortName evidence="7">RNaseP protein</shortName>
        <ecNumber evidence="7 8">3.1.26.5</ecNumber>
    </recommendedName>
    <alternativeName>
        <fullName evidence="7">Protein C5</fullName>
    </alternativeName>
</protein>
<dbReference type="Pfam" id="PF00825">
    <property type="entry name" value="Ribonuclease_P"/>
    <property type="match status" value="1"/>
</dbReference>
<comment type="similarity">
    <text evidence="7">Belongs to the RnpA family.</text>
</comment>
<comment type="catalytic activity">
    <reaction evidence="7">
        <text>Endonucleolytic cleavage of RNA, removing 5'-extranucleotides from tRNA precursor.</text>
        <dbReference type="EC" id="3.1.26.5"/>
    </reaction>
</comment>
<dbReference type="SUPFAM" id="SSF54211">
    <property type="entry name" value="Ribosomal protein S5 domain 2-like"/>
    <property type="match status" value="1"/>
</dbReference>
<evidence type="ECO:0000256" key="7">
    <source>
        <dbReference type="HAMAP-Rule" id="MF_00227"/>
    </source>
</evidence>
<keyword evidence="6 7" id="KW-0694">RNA-binding</keyword>
<name>A0ABU2ZR13_9ALTE</name>
<comment type="subunit">
    <text evidence="7">Consists of a catalytic RNA component (M1 or rnpB) and a protein subunit.</text>
</comment>
<dbReference type="RefSeq" id="WP_311368354.1">
    <property type="nucleotide sequence ID" value="NZ_JAVRHX010000002.1"/>
</dbReference>
<dbReference type="Gene3D" id="3.30.230.10">
    <property type="match status" value="1"/>
</dbReference>
<dbReference type="InterPro" id="IPR000100">
    <property type="entry name" value="RNase_P"/>
</dbReference>
<organism evidence="9 10">
    <name type="scientific">Glaciecola petra</name>
    <dbReference type="NCBI Taxonomy" id="3075602"/>
    <lineage>
        <taxon>Bacteria</taxon>
        <taxon>Pseudomonadati</taxon>
        <taxon>Pseudomonadota</taxon>
        <taxon>Gammaproteobacteria</taxon>
        <taxon>Alteromonadales</taxon>
        <taxon>Alteromonadaceae</taxon>
        <taxon>Glaciecola</taxon>
    </lineage>
</organism>
<keyword evidence="3 7" id="KW-0540">Nuclease</keyword>
<dbReference type="PANTHER" id="PTHR33992:SF1">
    <property type="entry name" value="RIBONUCLEASE P PROTEIN COMPONENT"/>
    <property type="match status" value="1"/>
</dbReference>
<comment type="function">
    <text evidence="1 7">RNaseP catalyzes the removal of the 5'-leader sequence from pre-tRNA to produce the mature 5'-terminus. It can also cleave other RNA substrates such as 4.5S RNA. The protein component plays an auxiliary but essential role in vivo by binding to the 5'-leader sequence and broadening the substrate specificity of the ribozyme.</text>
</comment>
<dbReference type="HAMAP" id="MF_00227">
    <property type="entry name" value="RNase_P"/>
    <property type="match status" value="1"/>
</dbReference>
<evidence type="ECO:0000256" key="3">
    <source>
        <dbReference type="ARBA" id="ARBA00022722"/>
    </source>
</evidence>
<dbReference type="PROSITE" id="PS00648">
    <property type="entry name" value="RIBONUCLEASE_P"/>
    <property type="match status" value="1"/>
</dbReference>
<evidence type="ECO:0000256" key="8">
    <source>
        <dbReference type="NCBIfam" id="TIGR00188"/>
    </source>
</evidence>
<sequence>MNTKLQCFPRESRLLTPKHFSFVFENAIPATSPTITVLARHNKLEQPRLGITVPKKKVKLAVSRNRIKRIVRESFRLNAHSLPNVDIIVIAKHGINDLDNTQVHTQLNTLWQRISKRCK</sequence>
<reference evidence="9 10" key="1">
    <citation type="submission" date="2023-09" db="EMBL/GenBank/DDBJ databases">
        <authorList>
            <person name="Rey-Velasco X."/>
        </authorList>
    </citation>
    <scope>NUCLEOTIDE SEQUENCE [LARGE SCALE GENOMIC DNA]</scope>
    <source>
        <strain evidence="9 10">P117</strain>
    </source>
</reference>
<evidence type="ECO:0000256" key="2">
    <source>
        <dbReference type="ARBA" id="ARBA00022694"/>
    </source>
</evidence>
<dbReference type="InterPro" id="IPR014721">
    <property type="entry name" value="Ribsml_uS5_D2-typ_fold_subgr"/>
</dbReference>
<keyword evidence="2 7" id="KW-0819">tRNA processing</keyword>
<comment type="caution">
    <text evidence="9">The sequence shown here is derived from an EMBL/GenBank/DDBJ whole genome shotgun (WGS) entry which is preliminary data.</text>
</comment>
<evidence type="ECO:0000256" key="1">
    <source>
        <dbReference type="ARBA" id="ARBA00002663"/>
    </source>
</evidence>
<dbReference type="InterPro" id="IPR020539">
    <property type="entry name" value="RNase_P_CS"/>
</dbReference>
<evidence type="ECO:0000313" key="10">
    <source>
        <dbReference type="Proteomes" id="UP001253545"/>
    </source>
</evidence>
<dbReference type="Proteomes" id="UP001253545">
    <property type="component" value="Unassembled WGS sequence"/>
</dbReference>
<dbReference type="InterPro" id="IPR020568">
    <property type="entry name" value="Ribosomal_Su5_D2-typ_SF"/>
</dbReference>
<keyword evidence="4 7" id="KW-0255">Endonuclease</keyword>
<proteinExistence type="inferred from homology"/>
<dbReference type="NCBIfam" id="TIGR00188">
    <property type="entry name" value="rnpA"/>
    <property type="match status" value="1"/>
</dbReference>
<evidence type="ECO:0000256" key="4">
    <source>
        <dbReference type="ARBA" id="ARBA00022759"/>
    </source>
</evidence>
<keyword evidence="5 7" id="KW-0378">Hydrolase</keyword>
<evidence type="ECO:0000256" key="5">
    <source>
        <dbReference type="ARBA" id="ARBA00022801"/>
    </source>
</evidence>